<dbReference type="InterPro" id="IPR001965">
    <property type="entry name" value="Znf_PHD"/>
</dbReference>
<dbReference type="InParanoid" id="A0A7M7LTW0"/>
<reference evidence="7" key="1">
    <citation type="submission" date="2015-02" db="EMBL/GenBank/DDBJ databases">
        <title>Genome sequencing for Strongylocentrotus purpuratus.</title>
        <authorList>
            <person name="Murali S."/>
            <person name="Liu Y."/>
            <person name="Vee V."/>
            <person name="English A."/>
            <person name="Wang M."/>
            <person name="Skinner E."/>
            <person name="Han Y."/>
            <person name="Muzny D.M."/>
            <person name="Worley K.C."/>
            <person name="Gibbs R.A."/>
        </authorList>
    </citation>
    <scope>NUCLEOTIDE SEQUENCE</scope>
</reference>
<proteinExistence type="predicted"/>
<evidence type="ECO:0000259" key="5">
    <source>
        <dbReference type="SMART" id="SM00249"/>
    </source>
</evidence>
<keyword evidence="1" id="KW-0479">Metal-binding</keyword>
<keyword evidence="2" id="KW-0863">Zinc-finger</keyword>
<evidence type="ECO:0000313" key="6">
    <source>
        <dbReference type="EnsemblMetazoa" id="XP_011680911"/>
    </source>
</evidence>
<evidence type="ECO:0000256" key="2">
    <source>
        <dbReference type="ARBA" id="ARBA00022771"/>
    </source>
</evidence>
<evidence type="ECO:0000256" key="1">
    <source>
        <dbReference type="ARBA" id="ARBA00022723"/>
    </source>
</evidence>
<dbReference type="RefSeq" id="XP_011680911.1">
    <property type="nucleotide sequence ID" value="XM_011682609.1"/>
</dbReference>
<dbReference type="Proteomes" id="UP000007110">
    <property type="component" value="Unassembled WGS sequence"/>
</dbReference>
<dbReference type="Pfam" id="PF00628">
    <property type="entry name" value="PHD"/>
    <property type="match status" value="1"/>
</dbReference>
<accession>A0A7M7LTW0</accession>
<feature type="compositionally biased region" description="Basic and acidic residues" evidence="4">
    <location>
        <begin position="1"/>
        <end position="15"/>
    </location>
</feature>
<reference evidence="6" key="2">
    <citation type="submission" date="2021-01" db="UniProtKB">
        <authorList>
            <consortium name="EnsemblMetazoa"/>
        </authorList>
    </citation>
    <scope>IDENTIFICATION</scope>
</reference>
<dbReference type="KEGG" id="spu:105446164"/>
<name>A0A7M7LTW0_STRPU</name>
<dbReference type="GO" id="GO:0008270">
    <property type="term" value="F:zinc ion binding"/>
    <property type="evidence" value="ECO:0007669"/>
    <property type="project" value="UniProtKB-KW"/>
</dbReference>
<dbReference type="EnsemblMetazoa" id="XM_011682609">
    <property type="protein sequence ID" value="XP_011680911"/>
    <property type="gene ID" value="LOC105446164"/>
</dbReference>
<feature type="domain" description="Zinc finger PHD-type" evidence="5">
    <location>
        <begin position="61"/>
        <end position="107"/>
    </location>
</feature>
<evidence type="ECO:0000256" key="3">
    <source>
        <dbReference type="ARBA" id="ARBA00022833"/>
    </source>
</evidence>
<evidence type="ECO:0000256" key="4">
    <source>
        <dbReference type="SAM" id="MobiDB-lite"/>
    </source>
</evidence>
<evidence type="ECO:0000313" key="7">
    <source>
        <dbReference type="Proteomes" id="UP000007110"/>
    </source>
</evidence>
<dbReference type="InterPro" id="IPR019786">
    <property type="entry name" value="Zinc_finger_PHD-type_CS"/>
</dbReference>
<protein>
    <recommendedName>
        <fullName evidence="5">Zinc finger PHD-type domain-containing protein</fullName>
    </recommendedName>
</protein>
<dbReference type="AlphaFoldDB" id="A0A7M7LTW0"/>
<dbReference type="InterPro" id="IPR013083">
    <property type="entry name" value="Znf_RING/FYVE/PHD"/>
</dbReference>
<dbReference type="GeneID" id="105446164"/>
<feature type="region of interest" description="Disordered" evidence="4">
    <location>
        <begin position="1"/>
        <end position="60"/>
    </location>
</feature>
<dbReference type="InterPro" id="IPR011011">
    <property type="entry name" value="Znf_FYVE_PHD"/>
</dbReference>
<dbReference type="OrthoDB" id="413122at2759"/>
<dbReference type="Gene3D" id="3.30.40.10">
    <property type="entry name" value="Zinc/RING finger domain, C3HC4 (zinc finger)"/>
    <property type="match status" value="1"/>
</dbReference>
<dbReference type="PROSITE" id="PS01359">
    <property type="entry name" value="ZF_PHD_1"/>
    <property type="match status" value="1"/>
</dbReference>
<sequence length="119" mass="13709">MTAAEERKAAAEAKRQKVGLQQQPKKRIAKKAPVISTSATPDTQDDDEDATPDTQDDDDTTCEECNMVWLEDDDEPWVSCRSCSRWYHEECTRWRGNMNKFICSSCMDKYHYDSESDSD</sequence>
<dbReference type="SUPFAM" id="SSF57903">
    <property type="entry name" value="FYVE/PHD zinc finger"/>
    <property type="match status" value="1"/>
</dbReference>
<keyword evidence="7" id="KW-1185">Reference proteome</keyword>
<keyword evidence="3" id="KW-0862">Zinc</keyword>
<feature type="compositionally biased region" description="Acidic residues" evidence="4">
    <location>
        <begin position="43"/>
        <end position="60"/>
    </location>
</feature>
<dbReference type="SMART" id="SM00249">
    <property type="entry name" value="PHD"/>
    <property type="match status" value="1"/>
</dbReference>
<dbReference type="InterPro" id="IPR019787">
    <property type="entry name" value="Znf_PHD-finger"/>
</dbReference>
<organism evidence="6 7">
    <name type="scientific">Strongylocentrotus purpuratus</name>
    <name type="common">Purple sea urchin</name>
    <dbReference type="NCBI Taxonomy" id="7668"/>
    <lineage>
        <taxon>Eukaryota</taxon>
        <taxon>Metazoa</taxon>
        <taxon>Echinodermata</taxon>
        <taxon>Eleutherozoa</taxon>
        <taxon>Echinozoa</taxon>
        <taxon>Echinoidea</taxon>
        <taxon>Euechinoidea</taxon>
        <taxon>Echinacea</taxon>
        <taxon>Camarodonta</taxon>
        <taxon>Echinidea</taxon>
        <taxon>Strongylocentrotidae</taxon>
        <taxon>Strongylocentrotus</taxon>
    </lineage>
</organism>